<name>A0ABU0RZJ0_9ACTN</name>
<feature type="compositionally biased region" description="Basic and acidic residues" evidence="1">
    <location>
        <begin position="204"/>
        <end position="213"/>
    </location>
</feature>
<sequence length="537" mass="58378">MRDLHADPERGEVAQGPGGPGREVVPQRDETPEGQAVYVGRGPVPGARGALGGRDGEQPQPARRLPVGAGEQPCPLGGGRRAPPDDVRDRALDDEDMRPQPPPYHRRGQSPHRIEGQRRHPVVALTDRPRRCQQRLVEGVRGWLFGQLEGPPGGRGGPVEHFRIVPSSGVHGPFDDRAVPGEGAGLVEAQDVDRAQVVQRGQPFHHDAVRAGELRGPARQTGGDDDRQHLGRHPDGHRDGERQGPGPLPAQRPARHQHERRGEQHEPDQHPGHPVQRPVEGAPLRLPGPAYGRVVPAREMRARARGHDHGGGAPGGDGAALEAQLAPREHATVRVTRPYVLRDRRRLAGQRRLVHGQPGRAQQPYVRRDQVAGPEPDHVSRNEFGDRDLPGVRRPSSLRAPQDRRGTGGQLAQTVEETFRPMLARGAQHTAHHDQGQDHRGRSPGRDGGRDEPETQQYGGEGVTRAPYEPQGPRNGTGSRDDVLPDRRQPRLGLAVGETARGAVESPQRPEVRLHGGAVPGRARPGRSAARPTAVRR</sequence>
<keyword evidence="3" id="KW-1185">Reference proteome</keyword>
<feature type="region of interest" description="Disordered" evidence="1">
    <location>
        <begin position="348"/>
        <end position="537"/>
    </location>
</feature>
<dbReference type="EMBL" id="JAUSZS010000008">
    <property type="protein sequence ID" value="MDQ0937418.1"/>
    <property type="molecule type" value="Genomic_DNA"/>
</dbReference>
<feature type="compositionally biased region" description="Low complexity" evidence="1">
    <location>
        <begin position="516"/>
        <end position="537"/>
    </location>
</feature>
<feature type="compositionally biased region" description="Basic and acidic residues" evidence="1">
    <location>
        <begin position="431"/>
        <end position="453"/>
    </location>
</feature>
<feature type="compositionally biased region" description="Basic and acidic residues" evidence="1">
    <location>
        <begin position="222"/>
        <end position="242"/>
    </location>
</feature>
<organism evidence="2 3">
    <name type="scientific">Streptomyces turgidiscabies</name>
    <dbReference type="NCBI Taxonomy" id="85558"/>
    <lineage>
        <taxon>Bacteria</taxon>
        <taxon>Bacillati</taxon>
        <taxon>Actinomycetota</taxon>
        <taxon>Actinomycetes</taxon>
        <taxon>Kitasatosporales</taxon>
        <taxon>Streptomycetaceae</taxon>
        <taxon>Streptomyces</taxon>
    </lineage>
</organism>
<evidence type="ECO:0000256" key="1">
    <source>
        <dbReference type="SAM" id="MobiDB-lite"/>
    </source>
</evidence>
<evidence type="ECO:0000313" key="3">
    <source>
        <dbReference type="Proteomes" id="UP001223072"/>
    </source>
</evidence>
<feature type="compositionally biased region" description="Basic and acidic residues" evidence="1">
    <location>
        <begin position="1"/>
        <end position="12"/>
    </location>
</feature>
<feature type="region of interest" description="Disordered" evidence="1">
    <location>
        <begin position="1"/>
        <end position="127"/>
    </location>
</feature>
<feature type="compositionally biased region" description="Basic and acidic residues" evidence="1">
    <location>
        <begin position="366"/>
        <end position="391"/>
    </location>
</feature>
<dbReference type="Proteomes" id="UP001223072">
    <property type="component" value="Unassembled WGS sequence"/>
</dbReference>
<protein>
    <submittedName>
        <fullName evidence="2">Uncharacterized protein</fullName>
    </submittedName>
</protein>
<gene>
    <name evidence="2" type="ORF">QFZ49_007393</name>
</gene>
<evidence type="ECO:0000313" key="2">
    <source>
        <dbReference type="EMBL" id="MDQ0937418.1"/>
    </source>
</evidence>
<feature type="compositionally biased region" description="Basic and acidic residues" evidence="1">
    <location>
        <begin position="479"/>
        <end position="489"/>
    </location>
</feature>
<feature type="region of interest" description="Disordered" evidence="1">
    <location>
        <begin position="201"/>
        <end position="291"/>
    </location>
</feature>
<proteinExistence type="predicted"/>
<reference evidence="2 3" key="1">
    <citation type="submission" date="2023-07" db="EMBL/GenBank/DDBJ databases">
        <title>Comparative genomics of wheat-associated soil bacteria to identify genetic determinants of phenazine resistance.</title>
        <authorList>
            <person name="Mouncey N."/>
        </authorList>
    </citation>
    <scope>NUCLEOTIDE SEQUENCE [LARGE SCALE GENOMIC DNA]</scope>
    <source>
        <strain evidence="2 3">W2I16</strain>
    </source>
</reference>
<comment type="caution">
    <text evidence="2">The sequence shown here is derived from an EMBL/GenBank/DDBJ whole genome shotgun (WGS) entry which is preliminary data.</text>
</comment>
<feature type="compositionally biased region" description="Basic and acidic residues" evidence="1">
    <location>
        <begin position="260"/>
        <end position="271"/>
    </location>
</feature>
<accession>A0ABU0RZJ0</accession>
<feature type="compositionally biased region" description="Basic and acidic residues" evidence="1">
    <location>
        <begin position="82"/>
        <end position="91"/>
    </location>
</feature>